<dbReference type="PRINTS" id="PR00260">
    <property type="entry name" value="CHEMTRNSDUCR"/>
</dbReference>
<keyword evidence="5 11" id="KW-1133">Transmembrane helix</keyword>
<dbReference type="Gene3D" id="3.30.450.20">
    <property type="entry name" value="PAS domain"/>
    <property type="match status" value="1"/>
</dbReference>
<evidence type="ECO:0000256" key="3">
    <source>
        <dbReference type="ARBA" id="ARBA00022500"/>
    </source>
</evidence>
<keyword evidence="3" id="KW-0145">Chemotaxis</keyword>
<comment type="similarity">
    <text evidence="7">Belongs to the methyl-accepting chemotaxis (MCP) protein family.</text>
</comment>
<keyword evidence="8" id="KW-0807">Transducer</keyword>
<evidence type="ECO:0000256" key="5">
    <source>
        <dbReference type="ARBA" id="ARBA00022989"/>
    </source>
</evidence>
<name>E1WZ04_HALMS</name>
<dbReference type="InterPro" id="IPR004090">
    <property type="entry name" value="Chemotax_Me-accpt_rcpt"/>
</dbReference>
<dbReference type="PATRIC" id="fig|862908.3.peg.1166"/>
<dbReference type="InterPro" id="IPR004089">
    <property type="entry name" value="MCPsignal_dom"/>
</dbReference>
<dbReference type="eggNOG" id="COG4564">
    <property type="taxonomic scope" value="Bacteria"/>
</dbReference>
<evidence type="ECO:0000256" key="9">
    <source>
        <dbReference type="SAM" id="Coils"/>
    </source>
</evidence>
<dbReference type="GO" id="GO:0005886">
    <property type="term" value="C:plasma membrane"/>
    <property type="evidence" value="ECO:0007669"/>
    <property type="project" value="UniProtKB-SubCell"/>
</dbReference>
<feature type="compositionally biased region" description="Polar residues" evidence="10">
    <location>
        <begin position="274"/>
        <end position="297"/>
    </location>
</feature>
<dbReference type="InterPro" id="IPR051310">
    <property type="entry name" value="MCP_chemotaxis"/>
</dbReference>
<dbReference type="SUPFAM" id="SSF58104">
    <property type="entry name" value="Methyl-accepting chemotaxis protein (MCP) signaling domain"/>
    <property type="match status" value="1"/>
</dbReference>
<keyword evidence="4 11" id="KW-0812">Transmembrane</keyword>
<dbReference type="InterPro" id="IPR033480">
    <property type="entry name" value="sCache_2"/>
</dbReference>
<dbReference type="GO" id="GO:0006935">
    <property type="term" value="P:chemotaxis"/>
    <property type="evidence" value="ECO:0007669"/>
    <property type="project" value="UniProtKB-KW"/>
</dbReference>
<evidence type="ECO:0000256" key="7">
    <source>
        <dbReference type="ARBA" id="ARBA00029447"/>
    </source>
</evidence>
<evidence type="ECO:0000313" key="13">
    <source>
        <dbReference type="EMBL" id="CBW26101.1"/>
    </source>
</evidence>
<dbReference type="PROSITE" id="PS50111">
    <property type="entry name" value="CHEMOTAXIS_TRANSDUC_2"/>
    <property type="match status" value="1"/>
</dbReference>
<evidence type="ECO:0000256" key="2">
    <source>
        <dbReference type="ARBA" id="ARBA00022475"/>
    </source>
</evidence>
<evidence type="ECO:0000256" key="10">
    <source>
        <dbReference type="SAM" id="MobiDB-lite"/>
    </source>
</evidence>
<dbReference type="PANTHER" id="PTHR43531">
    <property type="entry name" value="PROTEIN ICFG"/>
    <property type="match status" value="1"/>
</dbReference>
<protein>
    <submittedName>
        <fullName evidence="13">Methyl-accepting chemotaxis protein</fullName>
    </submittedName>
</protein>
<dbReference type="Gene3D" id="1.10.287.950">
    <property type="entry name" value="Methyl-accepting chemotaxis protein"/>
    <property type="match status" value="1"/>
</dbReference>
<evidence type="ECO:0000256" key="1">
    <source>
        <dbReference type="ARBA" id="ARBA00004651"/>
    </source>
</evidence>
<dbReference type="InterPro" id="IPR004010">
    <property type="entry name" value="Double_Cache_2"/>
</dbReference>
<dbReference type="HOGENOM" id="CLU_000445_107_21_7"/>
<evidence type="ECO:0000259" key="12">
    <source>
        <dbReference type="PROSITE" id="PS50111"/>
    </source>
</evidence>
<evidence type="ECO:0000256" key="8">
    <source>
        <dbReference type="PROSITE-ProRule" id="PRU00284"/>
    </source>
</evidence>
<dbReference type="GO" id="GO:0007165">
    <property type="term" value="P:signal transduction"/>
    <property type="evidence" value="ECO:0007669"/>
    <property type="project" value="UniProtKB-KW"/>
</dbReference>
<dbReference type="PANTHER" id="PTHR43531:SF11">
    <property type="entry name" value="METHYL-ACCEPTING CHEMOTAXIS PROTEIN 3"/>
    <property type="match status" value="1"/>
</dbReference>
<comment type="subcellular location">
    <subcellularLocation>
        <location evidence="1">Cell membrane</location>
        <topology evidence="1">Multi-pass membrane protein</topology>
    </subcellularLocation>
</comment>
<dbReference type="STRING" id="862908.BMS_1224"/>
<organism evidence="13 14">
    <name type="scientific">Halobacteriovorax marinus (strain ATCC BAA-682 / DSM 15412 / SJ)</name>
    <name type="common">Bacteriovorax marinus</name>
    <dbReference type="NCBI Taxonomy" id="862908"/>
    <lineage>
        <taxon>Bacteria</taxon>
        <taxon>Pseudomonadati</taxon>
        <taxon>Bdellovibrionota</taxon>
        <taxon>Bacteriovoracia</taxon>
        <taxon>Bacteriovoracales</taxon>
        <taxon>Halobacteriovoraceae</taxon>
        <taxon>Halobacteriovorax</taxon>
    </lineage>
</organism>
<keyword evidence="14" id="KW-1185">Reference proteome</keyword>
<reference evidence="14" key="1">
    <citation type="journal article" date="2013" name="ISME J.">
        <title>A small predatory core genome in the divergent marine Bacteriovorax marinus SJ and the terrestrial Bdellovibrio bacteriovorus.</title>
        <authorList>
            <person name="Crossman L.C."/>
            <person name="Chen H."/>
            <person name="Cerdeno-Tarraga A.M."/>
            <person name="Brooks K."/>
            <person name="Quail M.A."/>
            <person name="Pineiro S.A."/>
            <person name="Hobley L."/>
            <person name="Sockett R.E."/>
            <person name="Bentley S.D."/>
            <person name="Parkhill J."/>
            <person name="Williams H.N."/>
            <person name="Stine O.C."/>
        </authorList>
    </citation>
    <scope>NUCLEOTIDE SEQUENCE [LARGE SCALE GENOMIC DNA]</scope>
    <source>
        <strain evidence="14">ATCC BAA-682 / DSM 15412 / SJ</strain>
    </source>
</reference>
<accession>E1WZ04</accession>
<dbReference type="eggNOG" id="COG0840">
    <property type="taxonomic scope" value="Bacteria"/>
</dbReference>
<feature type="transmembrane region" description="Helical" evidence="11">
    <location>
        <begin position="9"/>
        <end position="29"/>
    </location>
</feature>
<dbReference type="Pfam" id="PF08269">
    <property type="entry name" value="dCache_2"/>
    <property type="match status" value="1"/>
</dbReference>
<dbReference type="KEGG" id="bmx:BMS_1224"/>
<keyword evidence="6 11" id="KW-0472">Membrane</keyword>
<feature type="coiled-coil region" evidence="9">
    <location>
        <begin position="307"/>
        <end position="341"/>
    </location>
</feature>
<feature type="region of interest" description="Disordered" evidence="10">
    <location>
        <begin position="274"/>
        <end position="301"/>
    </location>
</feature>
<sequence>MKLNIGQKILLIVVVPFILFAGFSIYSSYENTSKNLMREKRLSIQFVTQTAMDVIKEYQEKVKSGELTEARAKELAAKSISKIRYGQDGDDYLWINDTTPVMVSHPSAALVGKNMAEFKDKAGSHIFVQFSDIAKANGSGFVQYIWNDKKDKNKFVPKLSYVQYNKEWDWVLGTGIYIQDVQATITSILIEDSIKVTIAMVILVIAVTLIVRKNIREPLLNIANKLFSTSEEVAKGAKDSLRNCEHLASSSQEQAASLQETVSSVEEINAMISRNATSAEESKTTSLESQRSASNGKNRVDEMVTTIDEIASNNDNVIKRMQQTNDEVTEILNIIKNINDKTKVINDIVFQTKLLSFNASVEAARAGESGKGFAVVAEEVGALANMSGNASEEIRELIENSMAKVEGIVSSTTSVMEKMIEDGKRAVSKGKERAQECKVVLDEIINNVDNVNRKVAEIASASKEQSQGVDEISRAMELLDQVSHKNNDVVISTEASSKELQKEADDLIYVVEEVRELVNGKRAA</sequence>
<dbReference type="OrthoDB" id="5288089at2"/>
<evidence type="ECO:0000256" key="4">
    <source>
        <dbReference type="ARBA" id="ARBA00022692"/>
    </source>
</evidence>
<evidence type="ECO:0000313" key="14">
    <source>
        <dbReference type="Proteomes" id="UP000008963"/>
    </source>
</evidence>
<dbReference type="SMART" id="SM01049">
    <property type="entry name" value="Cache_2"/>
    <property type="match status" value="1"/>
</dbReference>
<proteinExistence type="inferred from homology"/>
<dbReference type="Pfam" id="PF00015">
    <property type="entry name" value="MCPsignal"/>
    <property type="match status" value="1"/>
</dbReference>
<evidence type="ECO:0000256" key="11">
    <source>
        <dbReference type="SAM" id="Phobius"/>
    </source>
</evidence>
<dbReference type="GO" id="GO:0004888">
    <property type="term" value="F:transmembrane signaling receptor activity"/>
    <property type="evidence" value="ECO:0007669"/>
    <property type="project" value="InterPro"/>
</dbReference>
<dbReference type="AlphaFoldDB" id="E1WZ04"/>
<dbReference type="Proteomes" id="UP000008963">
    <property type="component" value="Chromosome"/>
</dbReference>
<dbReference type="SMART" id="SM00283">
    <property type="entry name" value="MA"/>
    <property type="match status" value="1"/>
</dbReference>
<dbReference type="EMBL" id="FQ312005">
    <property type="protein sequence ID" value="CBW26101.1"/>
    <property type="molecule type" value="Genomic_DNA"/>
</dbReference>
<dbReference type="RefSeq" id="WP_014243885.1">
    <property type="nucleotide sequence ID" value="NC_016620.1"/>
</dbReference>
<evidence type="ECO:0000256" key="6">
    <source>
        <dbReference type="ARBA" id="ARBA00023136"/>
    </source>
</evidence>
<keyword evidence="2" id="KW-1003">Cell membrane</keyword>
<keyword evidence="9" id="KW-0175">Coiled coil</keyword>
<gene>
    <name evidence="13" type="ordered locus">BMS_1224</name>
</gene>
<feature type="domain" description="Methyl-accepting transducer" evidence="12">
    <location>
        <begin position="229"/>
        <end position="480"/>
    </location>
</feature>